<gene>
    <name evidence="3" type="ORF">L0665_09835</name>
</gene>
<dbReference type="PROSITE" id="PS50112">
    <property type="entry name" value="PAS"/>
    <property type="match status" value="2"/>
</dbReference>
<reference evidence="3" key="1">
    <citation type="submission" date="2022-01" db="EMBL/GenBank/DDBJ databases">
        <title>Draft genome of Methanogenium marinum DSM 15558.</title>
        <authorList>
            <person name="Chen S.-C."/>
            <person name="You Y.-T."/>
        </authorList>
    </citation>
    <scope>NUCLEOTIDE SEQUENCE</scope>
    <source>
        <strain evidence="3">DSM 15558</strain>
    </source>
</reference>
<dbReference type="NCBIfam" id="TIGR00229">
    <property type="entry name" value="sensory_box"/>
    <property type="match status" value="2"/>
</dbReference>
<proteinExistence type="predicted"/>
<feature type="domain" description="PAS" evidence="1">
    <location>
        <begin position="23"/>
        <end position="96"/>
    </location>
</feature>
<organism evidence="3 4">
    <name type="scientific">Methanogenium marinum</name>
    <dbReference type="NCBI Taxonomy" id="348610"/>
    <lineage>
        <taxon>Archaea</taxon>
        <taxon>Methanobacteriati</taxon>
        <taxon>Methanobacteriota</taxon>
        <taxon>Stenosarchaea group</taxon>
        <taxon>Methanomicrobia</taxon>
        <taxon>Methanomicrobiales</taxon>
        <taxon>Methanomicrobiaceae</taxon>
        <taxon>Methanogenium</taxon>
    </lineage>
</organism>
<keyword evidence="4" id="KW-1185">Reference proteome</keyword>
<dbReference type="InterPro" id="IPR000700">
    <property type="entry name" value="PAS-assoc_C"/>
</dbReference>
<comment type="caution">
    <text evidence="3">The sequence shown here is derived from an EMBL/GenBank/DDBJ whole genome shotgun (WGS) entry which is preliminary data.</text>
</comment>
<dbReference type="CDD" id="cd00130">
    <property type="entry name" value="PAS"/>
    <property type="match status" value="2"/>
</dbReference>
<sequence>MQNDNQYSDKKEGKFPIENASITAGFFETLLMNANVWITFLDTKGCIGIWNTAGKEITGYSEDEVRGGNEIWKKLYPDPEYRKIVTKKIERAMKNRQKLENFETIILTKYENQKDISWNTREIIDKNGEILGYIAMGRDITEKVVLGKKFRTLLMDANVWVAFLDSNTRIEVWNRAAETISGYTADEVKGSNEVWKKLYPDPKYRKDVTEKILDIISAKKDLENFESKITTKDGMQKIISWNTRELENGNGKTLGFIMIGSDITKEKKLQTDIIDYIGESAMRLKNPVEVIKNNVDELIIRLENNECSTEDLILQLRIQTKNAEQIIENLFELNKAVSMAFEDMPPELKRYLSE</sequence>
<dbReference type="InterPro" id="IPR013767">
    <property type="entry name" value="PAS_fold"/>
</dbReference>
<dbReference type="Proteomes" id="UP001143747">
    <property type="component" value="Unassembled WGS sequence"/>
</dbReference>
<dbReference type="EMBL" id="JAKELO010000002">
    <property type="protein sequence ID" value="MDE4908906.1"/>
    <property type="molecule type" value="Genomic_DNA"/>
</dbReference>
<dbReference type="RefSeq" id="WP_274925518.1">
    <property type="nucleotide sequence ID" value="NZ_JAKELO010000002.1"/>
</dbReference>
<dbReference type="SMART" id="SM00091">
    <property type="entry name" value="PAS"/>
    <property type="match status" value="2"/>
</dbReference>
<dbReference type="InterPro" id="IPR000014">
    <property type="entry name" value="PAS"/>
</dbReference>
<dbReference type="AlphaFoldDB" id="A0A9Q4PXQ3"/>
<dbReference type="Gene3D" id="3.30.450.20">
    <property type="entry name" value="PAS domain"/>
    <property type="match status" value="2"/>
</dbReference>
<feature type="domain" description="PAC" evidence="2">
    <location>
        <begin position="223"/>
        <end position="275"/>
    </location>
</feature>
<dbReference type="SUPFAM" id="SSF55785">
    <property type="entry name" value="PYP-like sensor domain (PAS domain)"/>
    <property type="match status" value="2"/>
</dbReference>
<dbReference type="PANTHER" id="PTHR44757:SF2">
    <property type="entry name" value="BIOFILM ARCHITECTURE MAINTENANCE PROTEIN MBAA"/>
    <property type="match status" value="1"/>
</dbReference>
<evidence type="ECO:0000313" key="3">
    <source>
        <dbReference type="EMBL" id="MDE4908906.1"/>
    </source>
</evidence>
<dbReference type="InterPro" id="IPR052155">
    <property type="entry name" value="Biofilm_reg_signaling"/>
</dbReference>
<evidence type="ECO:0000259" key="2">
    <source>
        <dbReference type="PROSITE" id="PS50113"/>
    </source>
</evidence>
<name>A0A9Q4PXQ3_9EURY</name>
<feature type="domain" description="PAS" evidence="1">
    <location>
        <begin position="146"/>
        <end position="201"/>
    </location>
</feature>
<dbReference type="GO" id="GO:0006355">
    <property type="term" value="P:regulation of DNA-templated transcription"/>
    <property type="evidence" value="ECO:0007669"/>
    <property type="project" value="InterPro"/>
</dbReference>
<dbReference type="SMART" id="SM00086">
    <property type="entry name" value="PAC"/>
    <property type="match status" value="2"/>
</dbReference>
<dbReference type="PROSITE" id="PS50113">
    <property type="entry name" value="PAC"/>
    <property type="match status" value="1"/>
</dbReference>
<dbReference type="Pfam" id="PF00989">
    <property type="entry name" value="PAS"/>
    <property type="match status" value="2"/>
</dbReference>
<dbReference type="PANTHER" id="PTHR44757">
    <property type="entry name" value="DIGUANYLATE CYCLASE DGCP"/>
    <property type="match status" value="1"/>
</dbReference>
<accession>A0A9Q4PXQ3</accession>
<evidence type="ECO:0000313" key="4">
    <source>
        <dbReference type="Proteomes" id="UP001143747"/>
    </source>
</evidence>
<dbReference type="InterPro" id="IPR035965">
    <property type="entry name" value="PAS-like_dom_sf"/>
</dbReference>
<protein>
    <submittedName>
        <fullName evidence="3">PAS domain-containing protein</fullName>
    </submittedName>
</protein>
<evidence type="ECO:0000259" key="1">
    <source>
        <dbReference type="PROSITE" id="PS50112"/>
    </source>
</evidence>
<dbReference type="InterPro" id="IPR001610">
    <property type="entry name" value="PAC"/>
</dbReference>